<evidence type="ECO:0000313" key="2">
    <source>
        <dbReference type="EMBL" id="KIY67100.1"/>
    </source>
</evidence>
<feature type="compositionally biased region" description="Acidic residues" evidence="1">
    <location>
        <begin position="59"/>
        <end position="105"/>
    </location>
</feature>
<dbReference type="Proteomes" id="UP000054007">
    <property type="component" value="Unassembled WGS sequence"/>
</dbReference>
<feature type="compositionally biased region" description="Basic and acidic residues" evidence="1">
    <location>
        <begin position="43"/>
        <end position="57"/>
    </location>
</feature>
<name>A0A0D7BA40_9AGAR</name>
<keyword evidence="3" id="KW-1185">Reference proteome</keyword>
<feature type="region of interest" description="Disordered" evidence="1">
    <location>
        <begin position="1"/>
        <end position="249"/>
    </location>
</feature>
<feature type="compositionally biased region" description="Low complexity" evidence="1">
    <location>
        <begin position="192"/>
        <end position="204"/>
    </location>
</feature>
<feature type="compositionally biased region" description="Basic residues" evidence="1">
    <location>
        <begin position="226"/>
        <end position="239"/>
    </location>
</feature>
<dbReference type="EMBL" id="KN880535">
    <property type="protein sequence ID" value="KIY67100.1"/>
    <property type="molecule type" value="Genomic_DNA"/>
</dbReference>
<sequence>MAGPKKKSQPRTPAAPKGKQKAPELTPAEKIAVRKSRIASAARQREEEGAESRRILAEMEAEQDDSDEDEETRQELEEEEEAQAADDDDEQVAEGDNDDEQEASDDERARGAWANIADLGLSEKDLTARSKRRAIPPPPSSEVDEDEPEEIEISETLPTPRRPGKKRQAAEISPVQDKPPKRSRQPAKPGGSSSQAPSRASSEAPSRKSSRAPSRASSRSPSPTPRSRKHKKGGAPRRRREPDTRKVTSRFFTDLQNDFLDGGKQAFRASAVLDDAFPEIGRKSAYYTPILEAFVETTYARASFKEVLKDFKESPEVTVMDDVCTMCEYAVGDGIRRFLPWCRDRVDIIVQPDGVVDSEITQMVVAFHKKTKAFHHSKYDSIVSVCLVVHCCSTDIWHTEQDICFDHRFQGTVDYTSHTSLALCQQERA</sequence>
<protein>
    <submittedName>
        <fullName evidence="2">Uncharacterized protein</fullName>
    </submittedName>
</protein>
<feature type="compositionally biased region" description="Acidic residues" evidence="1">
    <location>
        <begin position="142"/>
        <end position="153"/>
    </location>
</feature>
<evidence type="ECO:0000313" key="3">
    <source>
        <dbReference type="Proteomes" id="UP000054007"/>
    </source>
</evidence>
<reference evidence="2 3" key="1">
    <citation type="journal article" date="2015" name="Fungal Genet. Biol.">
        <title>Evolution of novel wood decay mechanisms in Agaricales revealed by the genome sequences of Fistulina hepatica and Cylindrobasidium torrendii.</title>
        <authorList>
            <person name="Floudas D."/>
            <person name="Held B.W."/>
            <person name="Riley R."/>
            <person name="Nagy L.G."/>
            <person name="Koehler G."/>
            <person name="Ransdell A.S."/>
            <person name="Younus H."/>
            <person name="Chow J."/>
            <person name="Chiniquy J."/>
            <person name="Lipzen A."/>
            <person name="Tritt A."/>
            <person name="Sun H."/>
            <person name="Haridas S."/>
            <person name="LaButti K."/>
            <person name="Ohm R.A."/>
            <person name="Kues U."/>
            <person name="Blanchette R.A."/>
            <person name="Grigoriev I.V."/>
            <person name="Minto R.E."/>
            <person name="Hibbett D.S."/>
        </authorList>
    </citation>
    <scope>NUCLEOTIDE SEQUENCE [LARGE SCALE GENOMIC DNA]</scope>
    <source>
        <strain evidence="2 3">FP15055 ss-10</strain>
    </source>
</reference>
<feature type="compositionally biased region" description="Low complexity" evidence="1">
    <location>
        <begin position="211"/>
        <end position="221"/>
    </location>
</feature>
<proteinExistence type="predicted"/>
<gene>
    <name evidence="2" type="ORF">CYLTODRAFT_15530</name>
</gene>
<organism evidence="2 3">
    <name type="scientific">Cylindrobasidium torrendii FP15055 ss-10</name>
    <dbReference type="NCBI Taxonomy" id="1314674"/>
    <lineage>
        <taxon>Eukaryota</taxon>
        <taxon>Fungi</taxon>
        <taxon>Dikarya</taxon>
        <taxon>Basidiomycota</taxon>
        <taxon>Agaricomycotina</taxon>
        <taxon>Agaricomycetes</taxon>
        <taxon>Agaricomycetidae</taxon>
        <taxon>Agaricales</taxon>
        <taxon>Marasmiineae</taxon>
        <taxon>Physalacriaceae</taxon>
        <taxon>Cylindrobasidium</taxon>
    </lineage>
</organism>
<accession>A0A0D7BA40</accession>
<dbReference type="AlphaFoldDB" id="A0A0D7BA40"/>
<evidence type="ECO:0000256" key="1">
    <source>
        <dbReference type="SAM" id="MobiDB-lite"/>
    </source>
</evidence>